<dbReference type="Proteomes" id="UP001219605">
    <property type="component" value="Chromosome"/>
</dbReference>
<organism evidence="2 3">
    <name type="scientific">Micromonospora cathayae</name>
    <dbReference type="NCBI Taxonomy" id="3028804"/>
    <lineage>
        <taxon>Bacteria</taxon>
        <taxon>Bacillati</taxon>
        <taxon>Actinomycetota</taxon>
        <taxon>Actinomycetes</taxon>
        <taxon>Micromonosporales</taxon>
        <taxon>Micromonosporaceae</taxon>
        <taxon>Micromonospora</taxon>
    </lineage>
</organism>
<keyword evidence="1" id="KW-0732">Signal</keyword>
<dbReference type="EMBL" id="CP118615">
    <property type="protein sequence ID" value="WDZ86064.1"/>
    <property type="molecule type" value="Genomic_DNA"/>
</dbReference>
<evidence type="ECO:0008006" key="4">
    <source>
        <dbReference type="Google" id="ProtNLM"/>
    </source>
</evidence>
<evidence type="ECO:0000313" key="3">
    <source>
        <dbReference type="Proteomes" id="UP001219605"/>
    </source>
</evidence>
<reference evidence="2 3" key="1">
    <citation type="submission" date="2023-02" db="EMBL/GenBank/DDBJ databases">
        <authorList>
            <person name="Mo P."/>
        </authorList>
    </citation>
    <scope>NUCLEOTIDE SEQUENCE [LARGE SCALE GENOMIC DNA]</scope>
    <source>
        <strain evidence="2 3">HUAS 3</strain>
    </source>
</reference>
<sequence length="118" mass="11979">MGSTLKRVAAGIAGGVMALTVAAAPAQASGAFTVDLTCGVPDIWGTTCDAAAVNGTGNYTWQWFYEGYTGSPYTTTTPYTASGVGCPPGVYQTSLGVSVRDGAGRTASQHVYVVCGWV</sequence>
<name>A0ABY7ZWA9_9ACTN</name>
<evidence type="ECO:0000313" key="2">
    <source>
        <dbReference type="EMBL" id="WDZ86064.1"/>
    </source>
</evidence>
<dbReference type="RefSeq" id="WP_275032841.1">
    <property type="nucleotide sequence ID" value="NZ_CP118615.1"/>
</dbReference>
<gene>
    <name evidence="2" type="ORF">PVK37_06460</name>
</gene>
<accession>A0ABY7ZWA9</accession>
<keyword evidence="3" id="KW-1185">Reference proteome</keyword>
<feature type="chain" id="PRO_5045347531" description="Ig-like domain-containing protein" evidence="1">
    <location>
        <begin position="29"/>
        <end position="118"/>
    </location>
</feature>
<evidence type="ECO:0000256" key="1">
    <source>
        <dbReference type="SAM" id="SignalP"/>
    </source>
</evidence>
<protein>
    <recommendedName>
        <fullName evidence="4">Ig-like domain-containing protein</fullName>
    </recommendedName>
</protein>
<proteinExistence type="predicted"/>
<feature type="signal peptide" evidence="1">
    <location>
        <begin position="1"/>
        <end position="28"/>
    </location>
</feature>